<dbReference type="Pfam" id="PF22640">
    <property type="entry name" value="ManC_GMP_beta-helix"/>
    <property type="match status" value="1"/>
</dbReference>
<gene>
    <name evidence="5" type="ORF">HNP47_002681</name>
</gene>
<dbReference type="Pfam" id="PF07221">
    <property type="entry name" value="GlcNAc_2-epim"/>
    <property type="match status" value="1"/>
</dbReference>
<dbReference type="GO" id="GO:0005975">
    <property type="term" value="P:carbohydrate metabolic process"/>
    <property type="evidence" value="ECO:0007669"/>
    <property type="project" value="InterPro"/>
</dbReference>
<dbReference type="PANTHER" id="PTHR46390:SF1">
    <property type="entry name" value="MANNOSE-1-PHOSPHATE GUANYLYLTRANSFERASE"/>
    <property type="match status" value="1"/>
</dbReference>
<dbReference type="PANTHER" id="PTHR46390">
    <property type="entry name" value="MANNOSE-1-PHOSPHATE GUANYLYLTRANSFERASE"/>
    <property type="match status" value="1"/>
</dbReference>
<dbReference type="SUPFAM" id="SSF159283">
    <property type="entry name" value="Guanosine diphospho-D-mannose pyrophosphorylase/mannose-6-phosphate isomerase linker domain"/>
    <property type="match status" value="1"/>
</dbReference>
<evidence type="ECO:0000259" key="3">
    <source>
        <dbReference type="Pfam" id="PF00483"/>
    </source>
</evidence>
<dbReference type="InterPro" id="IPR051161">
    <property type="entry name" value="Mannose-6P_isomerase_type2"/>
</dbReference>
<accession>A0A7W9FW39</accession>
<dbReference type="InterPro" id="IPR054566">
    <property type="entry name" value="ManC/GMP-like_b-helix"/>
</dbReference>
<dbReference type="InterPro" id="IPR008928">
    <property type="entry name" value="6-hairpin_glycosidase_sf"/>
</dbReference>
<feature type="domain" description="Nucleotidyl transferase" evidence="3">
    <location>
        <begin position="6"/>
        <end position="276"/>
    </location>
</feature>
<comment type="caution">
    <text evidence="5">The sequence shown here is derived from an EMBL/GenBank/DDBJ whole genome shotgun (WGS) entry which is preliminary data.</text>
</comment>
<dbReference type="InterPro" id="IPR049577">
    <property type="entry name" value="GMPP_N"/>
</dbReference>
<reference evidence="5 6" key="1">
    <citation type="submission" date="2020-08" db="EMBL/GenBank/DDBJ databases">
        <title>Functional genomics of gut bacteria from endangered species of beetles.</title>
        <authorList>
            <person name="Carlos-Shanley C."/>
        </authorList>
    </citation>
    <scope>NUCLEOTIDE SEQUENCE [LARGE SCALE GENOMIC DNA]</scope>
    <source>
        <strain evidence="5 6">S00192</strain>
    </source>
</reference>
<dbReference type="InterPro" id="IPR029044">
    <property type="entry name" value="Nucleotide-diphossugar_trans"/>
</dbReference>
<evidence type="ECO:0000259" key="4">
    <source>
        <dbReference type="Pfam" id="PF22640"/>
    </source>
</evidence>
<keyword evidence="5" id="KW-0548">Nucleotidyltransferase</keyword>
<dbReference type="SUPFAM" id="SSF48208">
    <property type="entry name" value="Six-hairpin glycosidases"/>
    <property type="match status" value="1"/>
</dbReference>
<evidence type="ECO:0000256" key="1">
    <source>
        <dbReference type="ARBA" id="ARBA00008558"/>
    </source>
</evidence>
<dbReference type="CDD" id="cd02509">
    <property type="entry name" value="GDP-M1P_Guanylyltransferase"/>
    <property type="match status" value="1"/>
</dbReference>
<dbReference type="EMBL" id="JACHLJ010000003">
    <property type="protein sequence ID" value="MBB5772665.1"/>
    <property type="molecule type" value="Genomic_DNA"/>
</dbReference>
<name>A0A7W9FW39_BREVE</name>
<dbReference type="GO" id="GO:0009298">
    <property type="term" value="P:GDP-mannose biosynthetic process"/>
    <property type="evidence" value="ECO:0007669"/>
    <property type="project" value="TreeGrafter"/>
</dbReference>
<evidence type="ECO:0000313" key="5">
    <source>
        <dbReference type="EMBL" id="MBB5772665.1"/>
    </source>
</evidence>
<proteinExistence type="inferred from homology"/>
<comment type="similarity">
    <text evidence="1">Belongs to the N-acylglucosamine 2-epimerase family.</text>
</comment>
<dbReference type="AlphaFoldDB" id="A0A7W9FW39"/>
<evidence type="ECO:0000256" key="2">
    <source>
        <dbReference type="ARBA" id="ARBA00023235"/>
    </source>
</evidence>
<organism evidence="5 6">
    <name type="scientific">Brevundimonas vesicularis</name>
    <name type="common">Pseudomonas vesicularis</name>
    <dbReference type="NCBI Taxonomy" id="41276"/>
    <lineage>
        <taxon>Bacteria</taxon>
        <taxon>Pseudomonadati</taxon>
        <taxon>Pseudomonadota</taxon>
        <taxon>Alphaproteobacteria</taxon>
        <taxon>Caulobacterales</taxon>
        <taxon>Caulobacteraceae</taxon>
        <taxon>Brevundimonas</taxon>
    </lineage>
</organism>
<dbReference type="RefSeq" id="WP_260394856.1">
    <property type="nucleotide sequence ID" value="NZ_JACHLJ010000003.1"/>
</dbReference>
<evidence type="ECO:0000313" key="6">
    <source>
        <dbReference type="Proteomes" id="UP000556201"/>
    </source>
</evidence>
<feature type="domain" description="MannoseP isomerase/GMP-like beta-helix" evidence="4">
    <location>
        <begin position="285"/>
        <end position="338"/>
    </location>
</feature>
<dbReference type="InterPro" id="IPR010819">
    <property type="entry name" value="AGE/CE"/>
</dbReference>
<keyword evidence="2 5" id="KW-0413">Isomerase</keyword>
<dbReference type="GO" id="GO:0004475">
    <property type="term" value="F:mannose-1-phosphate guanylyltransferase (GTP) activity"/>
    <property type="evidence" value="ECO:0007669"/>
    <property type="project" value="InterPro"/>
</dbReference>
<dbReference type="Proteomes" id="UP000556201">
    <property type="component" value="Unassembled WGS sequence"/>
</dbReference>
<keyword evidence="5" id="KW-0808">Transferase</keyword>
<sequence>MPVIFPVIMCGGSGTRLWPASRPSRPKQFIPLSGNRSLFQETVERVIDLSGSEGRLIVIGGAAHRQAICEQLKELGRDAIVLLEPEARESAAAMAAAAIWTKRQHPDAVNLFVASDHHIPDGDAFRAAVLMASEAAHAGRIVTFGVVPSGPSSAYGYIAPRGEGLAEVQAFVEKPDLVTAERYIAEGYLWNSGNFVVRADVLQDELRQTTAGLIEAVSDALDSSLSDGGAILLGRRFGDAPKISIDYAVMEKTRRAAVLPVAFDWSDLGAWDSVHRSGEGDVGLHVFEDAENCLVRACDGVLVAAVGVSDLAIVVERDAVLVTDLARSQDVRKIVSRLEGLSPRHLDFPQTPQETLEQAATRFAAWMRQTALPTWCTLGQNAEGGFEELLAQDGRRLPASRRAVVQARQLQVYSEAGRLGWSGPWSAAVISGLAWTEQRLMKADGRMRTRLSFSGAPEEDTTTIYDQAFLLFALADISVAMPAAGVEDQAAQIRDQVLASMDADGGVVETGDHPYQANAHMHLLEATLAWEDAGGDSSWAGLSDRIVALARKRFIDADTGMIREFFSSDWSPAAGGDGSLIEPGHQFEWAWLLARYARARPDAETLEVAWRLFEAGLKGVDPSRGVAIDAMDIDGSIRSARARLWPQTEWLKAALVLASSPDDGRRDLCLMEAAKAQRALWRYLTPVGLWRDKMLESGDFIDEPAPASSLYHIMAAYSQVRATLGALRPHLASALDL</sequence>
<dbReference type="InterPro" id="IPR012341">
    <property type="entry name" value="6hp_glycosidase-like_sf"/>
</dbReference>
<dbReference type="SUPFAM" id="SSF53448">
    <property type="entry name" value="Nucleotide-diphospho-sugar transferases"/>
    <property type="match status" value="1"/>
</dbReference>
<dbReference type="GO" id="GO:0016853">
    <property type="term" value="F:isomerase activity"/>
    <property type="evidence" value="ECO:0007669"/>
    <property type="project" value="UniProtKB-KW"/>
</dbReference>
<dbReference type="Pfam" id="PF00483">
    <property type="entry name" value="NTP_transferase"/>
    <property type="match status" value="1"/>
</dbReference>
<protein>
    <submittedName>
        <fullName evidence="5">Mannose-1-phosphate guanylyltransferase/mannose-6-phosphate isomerase</fullName>
    </submittedName>
</protein>
<dbReference type="Gene3D" id="1.50.10.10">
    <property type="match status" value="1"/>
</dbReference>
<dbReference type="Gene3D" id="3.90.550.10">
    <property type="entry name" value="Spore Coat Polysaccharide Biosynthesis Protein SpsA, Chain A"/>
    <property type="match status" value="1"/>
</dbReference>
<dbReference type="InterPro" id="IPR005835">
    <property type="entry name" value="NTP_transferase_dom"/>
</dbReference>